<dbReference type="STRING" id="1802481.A2W13_00635"/>
<comment type="caution">
    <text evidence="10">The sequence shown here is derived from an EMBL/GenBank/DDBJ whole genome shotgun (WGS) entry which is preliminary data.</text>
</comment>
<dbReference type="PANTHER" id="PTHR30487">
    <property type="entry name" value="TYPE 4 PREPILIN-LIKE PROTEINS LEADER PEPTIDE-PROCESSING ENZYME"/>
    <property type="match status" value="1"/>
</dbReference>
<dbReference type="AlphaFoldDB" id="A0A1F7X9D3"/>
<evidence type="ECO:0000256" key="4">
    <source>
        <dbReference type="ARBA" id="ARBA00022692"/>
    </source>
</evidence>
<reference evidence="10 11" key="1">
    <citation type="journal article" date="2016" name="Nat. Commun.">
        <title>Thousands of microbial genomes shed light on interconnected biogeochemical processes in an aquifer system.</title>
        <authorList>
            <person name="Anantharaman K."/>
            <person name="Brown C.T."/>
            <person name="Hug L.A."/>
            <person name="Sharon I."/>
            <person name="Castelle C.J."/>
            <person name="Probst A.J."/>
            <person name="Thomas B.C."/>
            <person name="Singh A."/>
            <person name="Wilkins M.J."/>
            <person name="Karaoz U."/>
            <person name="Brodie E.L."/>
            <person name="Williams K.H."/>
            <person name="Hubbard S.S."/>
            <person name="Banfield J.F."/>
        </authorList>
    </citation>
    <scope>NUCLEOTIDE SEQUENCE [LARGE SCALE GENOMIC DNA]</scope>
</reference>
<dbReference type="Proteomes" id="UP000178533">
    <property type="component" value="Unassembled WGS sequence"/>
</dbReference>
<feature type="transmembrane region" description="Helical" evidence="7">
    <location>
        <begin position="140"/>
        <end position="159"/>
    </location>
</feature>
<dbReference type="InterPro" id="IPR000045">
    <property type="entry name" value="Prepilin_IV_endopep_pep"/>
</dbReference>
<feature type="transmembrane region" description="Helical" evidence="7">
    <location>
        <begin position="108"/>
        <end position="133"/>
    </location>
</feature>
<evidence type="ECO:0000256" key="1">
    <source>
        <dbReference type="ARBA" id="ARBA00004651"/>
    </source>
</evidence>
<dbReference type="InterPro" id="IPR050882">
    <property type="entry name" value="Prepilin_peptidase/N-MTase"/>
</dbReference>
<evidence type="ECO:0000313" key="10">
    <source>
        <dbReference type="EMBL" id="OGM10935.1"/>
    </source>
</evidence>
<keyword evidence="3" id="KW-1003">Cell membrane</keyword>
<dbReference type="EMBL" id="MGFT01000034">
    <property type="protein sequence ID" value="OGM10935.1"/>
    <property type="molecule type" value="Genomic_DNA"/>
</dbReference>
<feature type="transmembrane region" description="Helical" evidence="7">
    <location>
        <begin position="241"/>
        <end position="258"/>
    </location>
</feature>
<evidence type="ECO:0000259" key="9">
    <source>
        <dbReference type="Pfam" id="PF06750"/>
    </source>
</evidence>
<dbReference type="GO" id="GO:0006465">
    <property type="term" value="P:signal peptide processing"/>
    <property type="evidence" value="ECO:0007669"/>
    <property type="project" value="TreeGrafter"/>
</dbReference>
<evidence type="ECO:0000256" key="3">
    <source>
        <dbReference type="ARBA" id="ARBA00022475"/>
    </source>
</evidence>
<dbReference type="Gene3D" id="1.20.120.1220">
    <property type="match status" value="1"/>
</dbReference>
<gene>
    <name evidence="10" type="ORF">A2W13_00635</name>
</gene>
<protein>
    <recommendedName>
        <fullName evidence="12">Prepilin peptidase</fullName>
    </recommendedName>
</protein>
<dbReference type="Pfam" id="PF01478">
    <property type="entry name" value="Peptidase_A24"/>
    <property type="match status" value="1"/>
</dbReference>
<keyword evidence="5 7" id="KW-1133">Transmembrane helix</keyword>
<evidence type="ECO:0000256" key="2">
    <source>
        <dbReference type="ARBA" id="ARBA00005801"/>
    </source>
</evidence>
<keyword evidence="6 7" id="KW-0472">Membrane</keyword>
<dbReference type="InterPro" id="IPR010627">
    <property type="entry name" value="Prepilin_pept_A24_N"/>
</dbReference>
<dbReference type="Pfam" id="PF06750">
    <property type="entry name" value="A24_N_bact"/>
    <property type="match status" value="1"/>
</dbReference>
<evidence type="ECO:0008006" key="12">
    <source>
        <dbReference type="Google" id="ProtNLM"/>
    </source>
</evidence>
<comment type="subcellular location">
    <subcellularLocation>
        <location evidence="1">Cell membrane</location>
        <topology evidence="1">Multi-pass membrane protein</topology>
    </subcellularLocation>
</comment>
<feature type="transmembrane region" description="Helical" evidence="7">
    <location>
        <begin position="198"/>
        <end position="229"/>
    </location>
</feature>
<dbReference type="PANTHER" id="PTHR30487:SF0">
    <property type="entry name" value="PREPILIN LEADER PEPTIDASE_N-METHYLTRANSFERASE-RELATED"/>
    <property type="match status" value="1"/>
</dbReference>
<organism evidence="10 11">
    <name type="scientific">Candidatus Woesebacteria bacterium RBG_16_36_11</name>
    <dbReference type="NCBI Taxonomy" id="1802481"/>
    <lineage>
        <taxon>Bacteria</taxon>
        <taxon>Candidatus Woeseibacteriota</taxon>
    </lineage>
</organism>
<dbReference type="GO" id="GO:0004190">
    <property type="term" value="F:aspartic-type endopeptidase activity"/>
    <property type="evidence" value="ECO:0007669"/>
    <property type="project" value="InterPro"/>
</dbReference>
<feature type="transmembrane region" description="Helical" evidence="7">
    <location>
        <begin position="6"/>
        <end position="27"/>
    </location>
</feature>
<feature type="domain" description="Prepilin peptidase A24 N-terminal" evidence="9">
    <location>
        <begin position="11"/>
        <end position="92"/>
    </location>
</feature>
<feature type="transmembrane region" description="Helical" evidence="7">
    <location>
        <begin position="165"/>
        <end position="186"/>
    </location>
</feature>
<evidence type="ECO:0000256" key="7">
    <source>
        <dbReference type="SAM" id="Phobius"/>
    </source>
</evidence>
<accession>A0A1F7X9D3</accession>
<proteinExistence type="inferred from homology"/>
<feature type="transmembrane region" description="Helical" evidence="7">
    <location>
        <begin position="76"/>
        <end position="96"/>
    </location>
</feature>
<feature type="domain" description="Prepilin type IV endopeptidase peptidase" evidence="8">
    <location>
        <begin position="122"/>
        <end position="227"/>
    </location>
</feature>
<evidence type="ECO:0000256" key="6">
    <source>
        <dbReference type="ARBA" id="ARBA00023136"/>
    </source>
</evidence>
<name>A0A1F7X9D3_9BACT</name>
<evidence type="ECO:0000256" key="5">
    <source>
        <dbReference type="ARBA" id="ARBA00022989"/>
    </source>
</evidence>
<evidence type="ECO:0000259" key="8">
    <source>
        <dbReference type="Pfam" id="PF01478"/>
    </source>
</evidence>
<evidence type="ECO:0000313" key="11">
    <source>
        <dbReference type="Proteomes" id="UP000178533"/>
    </source>
</evidence>
<sequence length="268" mass="30629">MYLFEYFAVIVFGLIFGSFITALSFRIPKKISIAKGRSFCDKCKKEIAWYDNIPLLSYLLLRGKCRNCHKKISIRYPLIEFFTALTFLLIFTVYNLQDTVFIDSVFNTWGNILGVFTLPYFILISIILIAIFIIDLEKGIIPDTLIFILYLIVGTFLVLTHFNNFYLHLFAGMFAAMLLYFLFFITKGKGMGLGDVKLAIPLGTILGVSYSLVWLFLAFLTGAYIGIILILVKRAKIKDKIAFGPFLIFAFFIALIWGKRIIVNLGIF</sequence>
<comment type="similarity">
    <text evidence="2">Belongs to the peptidase A24 family.</text>
</comment>
<dbReference type="GO" id="GO:0005886">
    <property type="term" value="C:plasma membrane"/>
    <property type="evidence" value="ECO:0007669"/>
    <property type="project" value="UniProtKB-SubCell"/>
</dbReference>
<keyword evidence="4 7" id="KW-0812">Transmembrane</keyword>